<keyword evidence="2" id="KW-1185">Reference proteome</keyword>
<name>A0ABQ9DA53_9PASS</name>
<sequence length="163" mass="18080">MLLKSFGDFLLVKIAETPERENGTVGTFEYLGLMLPIDSPWGYIETACGDRMVSLHLHPFDAKILFGVNNFSDIVLFVTAEDTDVKLCPEVLAVCPNKVLLEREAEVAMDALKAPKADSYFQCHVQAANPIRSGLTGMMGIMSNHNYEFCSRDLLTNAKDMTL</sequence>
<organism evidence="1 2">
    <name type="scientific">Willisornis vidua</name>
    <name type="common">Xingu scale-backed antbird</name>
    <dbReference type="NCBI Taxonomy" id="1566151"/>
    <lineage>
        <taxon>Eukaryota</taxon>
        <taxon>Metazoa</taxon>
        <taxon>Chordata</taxon>
        <taxon>Craniata</taxon>
        <taxon>Vertebrata</taxon>
        <taxon>Euteleostomi</taxon>
        <taxon>Archelosauria</taxon>
        <taxon>Archosauria</taxon>
        <taxon>Dinosauria</taxon>
        <taxon>Saurischia</taxon>
        <taxon>Theropoda</taxon>
        <taxon>Coelurosauria</taxon>
        <taxon>Aves</taxon>
        <taxon>Neognathae</taxon>
        <taxon>Neoaves</taxon>
        <taxon>Telluraves</taxon>
        <taxon>Australaves</taxon>
        <taxon>Passeriformes</taxon>
        <taxon>Thamnophilidae</taxon>
        <taxon>Willisornis</taxon>
    </lineage>
</organism>
<dbReference type="EMBL" id="WHWB01034033">
    <property type="protein sequence ID" value="KAJ7414770.1"/>
    <property type="molecule type" value="Genomic_DNA"/>
</dbReference>
<reference evidence="1" key="1">
    <citation type="submission" date="2019-10" db="EMBL/GenBank/DDBJ databases">
        <authorList>
            <person name="Soares A.E.R."/>
            <person name="Aleixo A."/>
            <person name="Schneider P."/>
            <person name="Miyaki C.Y."/>
            <person name="Schneider M.P."/>
            <person name="Mello C."/>
            <person name="Vasconcelos A.T.R."/>
        </authorList>
    </citation>
    <scope>NUCLEOTIDE SEQUENCE</scope>
    <source>
        <tissue evidence="1">Muscle</tissue>
    </source>
</reference>
<comment type="caution">
    <text evidence="1">The sequence shown here is derived from an EMBL/GenBank/DDBJ whole genome shotgun (WGS) entry which is preliminary data.</text>
</comment>
<gene>
    <name evidence="1" type="ORF">WISP_81860</name>
</gene>
<protein>
    <submittedName>
        <fullName evidence="1">Uncharacterized protein</fullName>
    </submittedName>
</protein>
<proteinExistence type="predicted"/>
<evidence type="ECO:0000313" key="2">
    <source>
        <dbReference type="Proteomes" id="UP001145742"/>
    </source>
</evidence>
<dbReference type="Proteomes" id="UP001145742">
    <property type="component" value="Unassembled WGS sequence"/>
</dbReference>
<evidence type="ECO:0000313" key="1">
    <source>
        <dbReference type="EMBL" id="KAJ7414770.1"/>
    </source>
</evidence>
<accession>A0ABQ9DA53</accession>